<organism evidence="7 8">
    <name type="scientific">Burkholderia pyrrocinia</name>
    <name type="common">Pseudomonas pyrrocinia</name>
    <dbReference type="NCBI Taxonomy" id="60550"/>
    <lineage>
        <taxon>Bacteria</taxon>
        <taxon>Pseudomonadati</taxon>
        <taxon>Pseudomonadota</taxon>
        <taxon>Betaproteobacteria</taxon>
        <taxon>Burkholderiales</taxon>
        <taxon>Burkholderiaceae</taxon>
        <taxon>Burkholderia</taxon>
        <taxon>Burkholderia cepacia complex</taxon>
    </lineage>
</organism>
<accession>A0A2Z5N834</accession>
<dbReference type="InterPro" id="IPR014284">
    <property type="entry name" value="RNA_pol_sigma-70_dom"/>
</dbReference>
<dbReference type="SUPFAM" id="SSF88946">
    <property type="entry name" value="Sigma2 domain of RNA polymerase sigma factors"/>
    <property type="match status" value="1"/>
</dbReference>
<dbReference type="InterPro" id="IPR013325">
    <property type="entry name" value="RNA_pol_sigma_r2"/>
</dbReference>
<dbReference type="InterPro" id="IPR013249">
    <property type="entry name" value="RNA_pol_sigma70_r4_t2"/>
</dbReference>
<evidence type="ECO:0000256" key="4">
    <source>
        <dbReference type="ARBA" id="ARBA00023163"/>
    </source>
</evidence>
<evidence type="ECO:0000313" key="8">
    <source>
        <dbReference type="Proteomes" id="UP000253104"/>
    </source>
</evidence>
<gene>
    <name evidence="7" type="ORF">CUJ89_35600</name>
</gene>
<dbReference type="InterPro" id="IPR039425">
    <property type="entry name" value="RNA_pol_sigma-70-like"/>
</dbReference>
<proteinExistence type="inferred from homology"/>
<feature type="domain" description="RNA polymerase sigma-70 region 2" evidence="5">
    <location>
        <begin position="14"/>
        <end position="75"/>
    </location>
</feature>
<dbReference type="PANTHER" id="PTHR43133">
    <property type="entry name" value="RNA POLYMERASE ECF-TYPE SIGMA FACTO"/>
    <property type="match status" value="1"/>
</dbReference>
<dbReference type="CDD" id="cd06171">
    <property type="entry name" value="Sigma70_r4"/>
    <property type="match status" value="1"/>
</dbReference>
<dbReference type="Gene3D" id="1.10.10.10">
    <property type="entry name" value="Winged helix-like DNA-binding domain superfamily/Winged helix DNA-binding domain"/>
    <property type="match status" value="1"/>
</dbReference>
<reference evidence="7 8" key="1">
    <citation type="journal article" date="2018" name="ISME J.">
        <title>Involvement of Burkholderiaceae and sulfurous volatiles in disease-suppressive soils.</title>
        <authorList>
            <person name="Carrion V.J."/>
            <person name="Cordovez V."/>
            <person name="Tyc O."/>
            <person name="Etalo D.W."/>
            <person name="de Bruijn I."/>
            <person name="de Jager V.C."/>
            <person name="Medema M.H."/>
            <person name="Eberl L."/>
            <person name="Raaijmakers J.M."/>
        </authorList>
    </citation>
    <scope>NUCLEOTIDE SEQUENCE [LARGE SCALE GENOMIC DNA]</scope>
    <source>
        <strain evidence="8">mHSR5</strain>
    </source>
</reference>
<evidence type="ECO:0000256" key="2">
    <source>
        <dbReference type="ARBA" id="ARBA00023015"/>
    </source>
</evidence>
<dbReference type="Proteomes" id="UP000253104">
    <property type="component" value="Chromosome mHSR5_C"/>
</dbReference>
<dbReference type="EMBL" id="CP024904">
    <property type="protein sequence ID" value="AXF25751.1"/>
    <property type="molecule type" value="Genomic_DNA"/>
</dbReference>
<dbReference type="Pfam" id="PF04542">
    <property type="entry name" value="Sigma70_r2"/>
    <property type="match status" value="1"/>
</dbReference>
<keyword evidence="3" id="KW-0731">Sigma factor</keyword>
<keyword evidence="2" id="KW-0805">Transcription regulation</keyword>
<evidence type="ECO:0000256" key="3">
    <source>
        <dbReference type="ARBA" id="ARBA00023082"/>
    </source>
</evidence>
<dbReference type="Gene3D" id="1.10.1740.10">
    <property type="match status" value="1"/>
</dbReference>
<name>A0A2Z5N834_BURPY</name>
<dbReference type="NCBIfam" id="TIGR02937">
    <property type="entry name" value="sigma70-ECF"/>
    <property type="match status" value="1"/>
</dbReference>
<dbReference type="SUPFAM" id="SSF88659">
    <property type="entry name" value="Sigma3 and sigma4 domains of RNA polymerase sigma factors"/>
    <property type="match status" value="1"/>
</dbReference>
<feature type="domain" description="RNA polymerase sigma factor 70 region 4 type 2" evidence="6">
    <location>
        <begin position="106"/>
        <end position="158"/>
    </location>
</feature>
<evidence type="ECO:0000313" key="7">
    <source>
        <dbReference type="EMBL" id="AXF25751.1"/>
    </source>
</evidence>
<protein>
    <submittedName>
        <fullName evidence="7">RNA polymerase subunit sigma-70</fullName>
    </submittedName>
</protein>
<dbReference type="InterPro" id="IPR036388">
    <property type="entry name" value="WH-like_DNA-bd_sf"/>
</dbReference>
<comment type="similarity">
    <text evidence="1">Belongs to the sigma-70 factor family. ECF subfamily.</text>
</comment>
<dbReference type="PANTHER" id="PTHR43133:SF25">
    <property type="entry name" value="RNA POLYMERASE SIGMA FACTOR RFAY-RELATED"/>
    <property type="match status" value="1"/>
</dbReference>
<dbReference type="InterPro" id="IPR007627">
    <property type="entry name" value="RNA_pol_sigma70_r2"/>
</dbReference>
<keyword evidence="4" id="KW-0804">Transcription</keyword>
<dbReference type="InterPro" id="IPR013324">
    <property type="entry name" value="RNA_pol_sigma_r3/r4-like"/>
</dbReference>
<dbReference type="GO" id="GO:0016987">
    <property type="term" value="F:sigma factor activity"/>
    <property type="evidence" value="ECO:0007669"/>
    <property type="project" value="UniProtKB-KW"/>
</dbReference>
<evidence type="ECO:0000256" key="1">
    <source>
        <dbReference type="ARBA" id="ARBA00010641"/>
    </source>
</evidence>
<dbReference type="OrthoDB" id="9797134at2"/>
<evidence type="ECO:0000259" key="5">
    <source>
        <dbReference type="Pfam" id="PF04542"/>
    </source>
</evidence>
<dbReference type="GO" id="GO:0006352">
    <property type="term" value="P:DNA-templated transcription initiation"/>
    <property type="evidence" value="ECO:0007669"/>
    <property type="project" value="InterPro"/>
</dbReference>
<dbReference type="RefSeq" id="WP_114182114.1">
    <property type="nucleotide sequence ID" value="NZ_CP024904.1"/>
</dbReference>
<sequence length="182" mass="20619">MKQTELSMMLPDMLPRFRSFSMRLTGNRYDAEELVQRACIRALERAHQLRSDTSPVSWVFSIIHSIWLNELRQRNHRERLLLEWSDALLETVADPRSTSETGLAVRQIVDAVERLPESQRIALLLVSIDGFSYQEAAATLDIPVGTIMSRISRARKAIRMALDASGASRMQPGNVLEIATRG</sequence>
<dbReference type="GO" id="GO:0003677">
    <property type="term" value="F:DNA binding"/>
    <property type="evidence" value="ECO:0007669"/>
    <property type="project" value="InterPro"/>
</dbReference>
<dbReference type="Pfam" id="PF08281">
    <property type="entry name" value="Sigma70_r4_2"/>
    <property type="match status" value="1"/>
</dbReference>
<dbReference type="AlphaFoldDB" id="A0A2Z5N834"/>
<evidence type="ECO:0000259" key="6">
    <source>
        <dbReference type="Pfam" id="PF08281"/>
    </source>
</evidence>